<name>A0AAV2JUG7_KNICA</name>
<dbReference type="AlphaFoldDB" id="A0AAV2JUG7"/>
<proteinExistence type="predicted"/>
<protein>
    <submittedName>
        <fullName evidence="1">Uncharacterized protein</fullName>
    </submittedName>
</protein>
<dbReference type="Proteomes" id="UP001497482">
    <property type="component" value="Chromosome 14"/>
</dbReference>
<sequence>MWRQGGVLPLFLPVSKPHTLTSQRKHLIHHTRTSARTSALAQPGFSLDLSLEGVCAKTTALYSLRDLRTQAMGQHTESQGPRTLTCHNFQDKQRITITFCTIHGTCLAGWTRP</sequence>
<reference evidence="1 2" key="1">
    <citation type="submission" date="2024-04" db="EMBL/GenBank/DDBJ databases">
        <authorList>
            <person name="Waldvogel A.-M."/>
            <person name="Schoenle A."/>
        </authorList>
    </citation>
    <scope>NUCLEOTIDE SEQUENCE [LARGE SCALE GENOMIC DNA]</scope>
</reference>
<keyword evidence="2" id="KW-1185">Reference proteome</keyword>
<accession>A0AAV2JUG7</accession>
<organism evidence="1 2">
    <name type="scientific">Knipowitschia caucasica</name>
    <name type="common">Caucasian dwarf goby</name>
    <name type="synonym">Pomatoschistus caucasicus</name>
    <dbReference type="NCBI Taxonomy" id="637954"/>
    <lineage>
        <taxon>Eukaryota</taxon>
        <taxon>Metazoa</taxon>
        <taxon>Chordata</taxon>
        <taxon>Craniata</taxon>
        <taxon>Vertebrata</taxon>
        <taxon>Euteleostomi</taxon>
        <taxon>Actinopterygii</taxon>
        <taxon>Neopterygii</taxon>
        <taxon>Teleostei</taxon>
        <taxon>Neoteleostei</taxon>
        <taxon>Acanthomorphata</taxon>
        <taxon>Gobiaria</taxon>
        <taxon>Gobiiformes</taxon>
        <taxon>Gobioidei</taxon>
        <taxon>Gobiidae</taxon>
        <taxon>Gobiinae</taxon>
        <taxon>Knipowitschia</taxon>
    </lineage>
</organism>
<gene>
    <name evidence="1" type="ORF">KC01_LOCUS11121</name>
</gene>
<evidence type="ECO:0000313" key="2">
    <source>
        <dbReference type="Proteomes" id="UP001497482"/>
    </source>
</evidence>
<dbReference type="EMBL" id="OZ035836">
    <property type="protein sequence ID" value="CAL1580251.1"/>
    <property type="molecule type" value="Genomic_DNA"/>
</dbReference>
<evidence type="ECO:0000313" key="1">
    <source>
        <dbReference type="EMBL" id="CAL1580251.1"/>
    </source>
</evidence>